<accession>A0A8T3BT88</accession>
<dbReference type="InterPro" id="IPR030184">
    <property type="entry name" value="WAT1-related"/>
</dbReference>
<feature type="transmembrane region" description="Helical" evidence="6">
    <location>
        <begin position="134"/>
        <end position="152"/>
    </location>
</feature>
<keyword evidence="9" id="KW-1185">Reference proteome</keyword>
<organism evidence="8 9">
    <name type="scientific">Dendrobium nobile</name>
    <name type="common">Orchid</name>
    <dbReference type="NCBI Taxonomy" id="94219"/>
    <lineage>
        <taxon>Eukaryota</taxon>
        <taxon>Viridiplantae</taxon>
        <taxon>Streptophyta</taxon>
        <taxon>Embryophyta</taxon>
        <taxon>Tracheophyta</taxon>
        <taxon>Spermatophyta</taxon>
        <taxon>Magnoliopsida</taxon>
        <taxon>Liliopsida</taxon>
        <taxon>Asparagales</taxon>
        <taxon>Orchidaceae</taxon>
        <taxon>Epidendroideae</taxon>
        <taxon>Malaxideae</taxon>
        <taxon>Dendrobiinae</taxon>
        <taxon>Dendrobium</taxon>
    </lineage>
</organism>
<dbReference type="Pfam" id="PF00892">
    <property type="entry name" value="EamA"/>
    <property type="match status" value="2"/>
</dbReference>
<dbReference type="InterPro" id="IPR037185">
    <property type="entry name" value="EmrE-like"/>
</dbReference>
<evidence type="ECO:0000256" key="6">
    <source>
        <dbReference type="RuleBase" id="RU363077"/>
    </source>
</evidence>
<dbReference type="OrthoDB" id="1728340at2759"/>
<evidence type="ECO:0000313" key="9">
    <source>
        <dbReference type="Proteomes" id="UP000829196"/>
    </source>
</evidence>
<dbReference type="GO" id="GO:0022857">
    <property type="term" value="F:transmembrane transporter activity"/>
    <property type="evidence" value="ECO:0007669"/>
    <property type="project" value="InterPro"/>
</dbReference>
<feature type="transmembrane region" description="Helical" evidence="6">
    <location>
        <begin position="39"/>
        <end position="59"/>
    </location>
</feature>
<dbReference type="EMBL" id="JAGYWB010000006">
    <property type="protein sequence ID" value="KAI0520488.1"/>
    <property type="molecule type" value="Genomic_DNA"/>
</dbReference>
<feature type="transmembrane region" description="Helical" evidence="6">
    <location>
        <begin position="306"/>
        <end position="325"/>
    </location>
</feature>
<feature type="transmembrane region" description="Helical" evidence="6">
    <location>
        <begin position="7"/>
        <end position="27"/>
    </location>
</feature>
<evidence type="ECO:0000313" key="8">
    <source>
        <dbReference type="EMBL" id="KAI0520488.1"/>
    </source>
</evidence>
<evidence type="ECO:0000256" key="3">
    <source>
        <dbReference type="ARBA" id="ARBA00022692"/>
    </source>
</evidence>
<evidence type="ECO:0000259" key="7">
    <source>
        <dbReference type="Pfam" id="PF00892"/>
    </source>
</evidence>
<feature type="transmembrane region" description="Helical" evidence="6">
    <location>
        <begin position="247"/>
        <end position="267"/>
    </location>
</feature>
<dbReference type="SMR" id="A0A8T3BT88"/>
<dbReference type="Proteomes" id="UP000829196">
    <property type="component" value="Unassembled WGS sequence"/>
</dbReference>
<feature type="transmembrane region" description="Helical" evidence="6">
    <location>
        <begin position="101"/>
        <end position="122"/>
    </location>
</feature>
<evidence type="ECO:0000256" key="4">
    <source>
        <dbReference type="ARBA" id="ARBA00022989"/>
    </source>
</evidence>
<comment type="similarity">
    <text evidence="2 6">Belongs to the drug/metabolite transporter (DMT) superfamily. Plant drug/metabolite exporter (P-DME) (TC 2.A.7.4) family.</text>
</comment>
<sequence length="361" mass="40224">MSFLETYCPYFCMILCQLAYGGMNILTKIAMQQGLSHHVFVAYRHLLASAISVPVAYVLERKQRPPLSLLILVKIFFLALVGITIQQNIFFAGLAHTSPTVAGALSSVVPAFTFILAVLLRMEKVRITSAKGRVKILGTLVCVSGALVFTFWKGHLLKGFVRRPLIAIRGSHFDNWEAVNEDWVKGSLVILTSQIIYCAWIVFQGLIFEEYPARLSLNAWICCFTTLQSSVEALIFEKNKSSWKLGWNIQLVAVVYAGIAISFLAYNLQAYCITEKGPLFSAIFFPLLLVITAVSSVIFYAERLHLGSAIGAIIIIIGLYFVLWGKTEDDEDKRKKENTYSAKEIQATTQNSTSSNCVNHV</sequence>
<dbReference type="InterPro" id="IPR000620">
    <property type="entry name" value="EamA_dom"/>
</dbReference>
<dbReference type="GO" id="GO:0016020">
    <property type="term" value="C:membrane"/>
    <property type="evidence" value="ECO:0007669"/>
    <property type="project" value="UniProtKB-SubCell"/>
</dbReference>
<evidence type="ECO:0000256" key="5">
    <source>
        <dbReference type="ARBA" id="ARBA00023136"/>
    </source>
</evidence>
<feature type="transmembrane region" description="Helical" evidence="6">
    <location>
        <begin position="215"/>
        <end position="235"/>
    </location>
</feature>
<comment type="subcellular location">
    <subcellularLocation>
        <location evidence="1 6">Membrane</location>
        <topology evidence="1 6">Multi-pass membrane protein</topology>
    </subcellularLocation>
</comment>
<keyword evidence="3 6" id="KW-0812">Transmembrane</keyword>
<gene>
    <name evidence="8" type="ORF">KFK09_007964</name>
</gene>
<name>A0A8T3BT88_DENNO</name>
<dbReference type="SUPFAM" id="SSF103481">
    <property type="entry name" value="Multidrug resistance efflux transporter EmrE"/>
    <property type="match status" value="2"/>
</dbReference>
<reference evidence="8" key="1">
    <citation type="journal article" date="2022" name="Front. Genet.">
        <title>Chromosome-Scale Assembly of the Dendrobium nobile Genome Provides Insights Into the Molecular Mechanism of the Biosynthesis of the Medicinal Active Ingredient of Dendrobium.</title>
        <authorList>
            <person name="Xu Q."/>
            <person name="Niu S.-C."/>
            <person name="Li K.-L."/>
            <person name="Zheng P.-J."/>
            <person name="Zhang X.-J."/>
            <person name="Jia Y."/>
            <person name="Liu Y."/>
            <person name="Niu Y.-X."/>
            <person name="Yu L.-H."/>
            <person name="Chen D.-F."/>
            <person name="Zhang G.-Q."/>
        </authorList>
    </citation>
    <scope>NUCLEOTIDE SEQUENCE</scope>
    <source>
        <tissue evidence="8">Leaf</tissue>
    </source>
</reference>
<feature type="domain" description="EamA" evidence="7">
    <location>
        <begin position="10"/>
        <end position="148"/>
    </location>
</feature>
<evidence type="ECO:0000256" key="1">
    <source>
        <dbReference type="ARBA" id="ARBA00004141"/>
    </source>
</evidence>
<dbReference type="AlphaFoldDB" id="A0A8T3BT88"/>
<keyword evidence="4 6" id="KW-1133">Transmembrane helix</keyword>
<feature type="transmembrane region" description="Helical" evidence="6">
    <location>
        <begin position="71"/>
        <end position="95"/>
    </location>
</feature>
<feature type="transmembrane region" description="Helical" evidence="6">
    <location>
        <begin position="183"/>
        <end position="203"/>
    </location>
</feature>
<evidence type="ECO:0000256" key="2">
    <source>
        <dbReference type="ARBA" id="ARBA00007635"/>
    </source>
</evidence>
<feature type="transmembrane region" description="Helical" evidence="6">
    <location>
        <begin position="279"/>
        <end position="300"/>
    </location>
</feature>
<comment type="caution">
    <text evidence="8">The sequence shown here is derived from an EMBL/GenBank/DDBJ whole genome shotgun (WGS) entry which is preliminary data.</text>
</comment>
<proteinExistence type="inferred from homology"/>
<protein>
    <recommendedName>
        <fullName evidence="6">WAT1-related protein</fullName>
    </recommendedName>
</protein>
<dbReference type="PANTHER" id="PTHR31218">
    <property type="entry name" value="WAT1-RELATED PROTEIN"/>
    <property type="match status" value="1"/>
</dbReference>
<keyword evidence="5 6" id="KW-0472">Membrane</keyword>
<feature type="domain" description="EamA" evidence="7">
    <location>
        <begin position="185"/>
        <end position="323"/>
    </location>
</feature>